<dbReference type="Proteomes" id="UP000345527">
    <property type="component" value="Unassembled WGS sequence"/>
</dbReference>
<dbReference type="Pfam" id="PF00465">
    <property type="entry name" value="Fe-ADH"/>
    <property type="match status" value="1"/>
</dbReference>
<dbReference type="Gene3D" id="3.40.50.1970">
    <property type="match status" value="1"/>
</dbReference>
<feature type="binding site" evidence="3">
    <location>
        <position position="287"/>
    </location>
    <ligand>
        <name>glycerol</name>
        <dbReference type="ChEBI" id="CHEBI:17754"/>
    </ligand>
</feature>
<dbReference type="PANTHER" id="PTHR43616">
    <property type="entry name" value="GLYCEROL DEHYDROGENASE"/>
    <property type="match status" value="1"/>
</dbReference>
<dbReference type="InterPro" id="IPR001670">
    <property type="entry name" value="ADH_Fe/GldA"/>
</dbReference>
<dbReference type="EMBL" id="RZOA01000009">
    <property type="protein sequence ID" value="KAA8823402.1"/>
    <property type="molecule type" value="Genomic_DNA"/>
</dbReference>
<keyword evidence="3" id="KW-0862">Zinc</keyword>
<dbReference type="Gene3D" id="1.20.1090.10">
    <property type="entry name" value="Dehydroquinate synthase-like - alpha domain"/>
    <property type="match status" value="1"/>
</dbReference>
<evidence type="ECO:0000256" key="4">
    <source>
        <dbReference type="PIRSR" id="PIRSR000112-3"/>
    </source>
</evidence>
<dbReference type="SUPFAM" id="SSF56796">
    <property type="entry name" value="Dehydroquinate synthase-like"/>
    <property type="match status" value="1"/>
</dbReference>
<proteinExistence type="predicted"/>
<feature type="binding site" evidence="4">
    <location>
        <begin position="108"/>
        <end position="112"/>
    </location>
    <ligand>
        <name>NAD(+)</name>
        <dbReference type="ChEBI" id="CHEBI:57540"/>
    </ligand>
</feature>
<dbReference type="AlphaFoldDB" id="A0A5J5DUE6"/>
<feature type="binding site" evidence="4">
    <location>
        <position position="139"/>
    </location>
    <ligand>
        <name>NAD(+)</name>
        <dbReference type="ChEBI" id="CHEBI:57540"/>
    </ligand>
</feature>
<dbReference type="GO" id="GO:0046872">
    <property type="term" value="F:metal ion binding"/>
    <property type="evidence" value="ECO:0007669"/>
    <property type="project" value="UniProtKB-KW"/>
</dbReference>
<evidence type="ECO:0000313" key="8">
    <source>
        <dbReference type="Proteomes" id="UP000345527"/>
    </source>
</evidence>
<evidence type="ECO:0000256" key="2">
    <source>
        <dbReference type="ARBA" id="ARBA00023002"/>
    </source>
</evidence>
<feature type="domain" description="Alcohol dehydrogenase iron-type/glycerol dehydrogenase GldA" evidence="5">
    <location>
        <begin position="29"/>
        <end position="168"/>
    </location>
</feature>
<feature type="binding site" evidence="3">
    <location>
        <position position="185"/>
    </location>
    <ligand>
        <name>glycerol</name>
        <dbReference type="ChEBI" id="CHEBI:17754"/>
    </ligand>
</feature>
<comment type="cofactor">
    <cofactor evidence="3">
        <name>Zn(2+)</name>
        <dbReference type="ChEBI" id="CHEBI:29105"/>
    </cofactor>
    <text evidence="3">Binds 1 zinc ion per subunit.</text>
</comment>
<organism evidence="7 8">
    <name type="scientific">Bifidobacterium vespertilionis</name>
    <dbReference type="NCBI Taxonomy" id="2562524"/>
    <lineage>
        <taxon>Bacteria</taxon>
        <taxon>Bacillati</taxon>
        <taxon>Actinomycetota</taxon>
        <taxon>Actinomycetes</taxon>
        <taxon>Bifidobacteriales</taxon>
        <taxon>Bifidobacteriaceae</taxon>
        <taxon>Bifidobacterium</taxon>
    </lineage>
</organism>
<dbReference type="CDD" id="cd08172">
    <property type="entry name" value="GlyDH-like"/>
    <property type="match status" value="1"/>
</dbReference>
<keyword evidence="1 3" id="KW-0479">Metal-binding</keyword>
<accession>A0A5J5DUE6</accession>
<evidence type="ECO:0000259" key="5">
    <source>
        <dbReference type="Pfam" id="PF00465"/>
    </source>
</evidence>
<reference evidence="8 9" key="1">
    <citation type="journal article" date="2019" name="Syst. Appl. Microbiol.">
        <title>Characterization of Bifidobacterium species in feaces of the Egyptian fruit bat: Description of B. vespertilionis sp. nov. and B. rousetti sp. nov.</title>
        <authorList>
            <person name="Modesto M."/>
            <person name="Satti M."/>
            <person name="Watanabe K."/>
            <person name="Puglisi E."/>
            <person name="Morelli L."/>
            <person name="Huang C.-H."/>
            <person name="Liou J.-S."/>
            <person name="Miyashita M."/>
            <person name="Tamura T."/>
            <person name="Saito S."/>
            <person name="Mori K."/>
            <person name="Huang L."/>
            <person name="Sciavilla P."/>
            <person name="Sandri C."/>
            <person name="Spiezio C."/>
            <person name="Vitali F."/>
            <person name="Cavalieri D."/>
            <person name="Perpetuini G."/>
            <person name="Tofalo R."/>
            <person name="Bonetti A."/>
            <person name="Arita M."/>
            <person name="Mattarelli P."/>
        </authorList>
    </citation>
    <scope>NUCLEOTIDE SEQUENCE [LARGE SCALE GENOMIC DNA]</scope>
    <source>
        <strain evidence="6 9">RST16</strain>
        <strain evidence="7 8">RST8</strain>
    </source>
</reference>
<dbReference type="PIRSF" id="PIRSF000112">
    <property type="entry name" value="Glycerol_dehydrogenase"/>
    <property type="match status" value="1"/>
</dbReference>
<keyword evidence="9" id="KW-1185">Reference proteome</keyword>
<keyword evidence="4" id="KW-0520">NAD</keyword>
<feature type="binding site" evidence="4">
    <location>
        <position position="141"/>
    </location>
    <ligand>
        <name>NAD(+)</name>
        <dbReference type="ChEBI" id="CHEBI:57540"/>
    </ligand>
</feature>
<evidence type="ECO:0000256" key="3">
    <source>
        <dbReference type="PIRSR" id="PIRSR000112-1"/>
    </source>
</evidence>
<comment type="caution">
    <text evidence="7">The sequence shown here is derived from an EMBL/GenBank/DDBJ whole genome shotgun (WGS) entry which is preliminary data.</text>
</comment>
<evidence type="ECO:0000313" key="6">
    <source>
        <dbReference type="EMBL" id="KAA8819590.1"/>
    </source>
</evidence>
<feature type="binding site" evidence="4">
    <location>
        <begin position="130"/>
        <end position="133"/>
    </location>
    <ligand>
        <name>NAD(+)</name>
        <dbReference type="ChEBI" id="CHEBI:57540"/>
    </ligand>
</feature>
<name>A0A5J5DUE6_9BIFI</name>
<evidence type="ECO:0000313" key="7">
    <source>
        <dbReference type="EMBL" id="KAA8823402.1"/>
    </source>
</evidence>
<dbReference type="InterPro" id="IPR016205">
    <property type="entry name" value="Glycerol_DH"/>
</dbReference>
<sequence length="370" mass="39311">MDAAIRIRSKGEHMSEYQGPLASLVRSGPDQYINEPGSAKDPAALTSDWRHPAVITGERARSAYEAYAGGPVPATVLVCDGSVTDRNARELADALTPDTDVVVALGGGRAIDTAKEVAHLRTLPLVVVPTIASTCAPYSALSVIYDERHAFLKVSHHPRNAVKLVVDPALIARAPKQYLLGGIGDTLAKWYEAKAVFDISRPHSALDRLGLEAARIARDELLEQSTTVLEHYDDGCGDHAALGNLIDTIIALGGAVGGFARTKGRASGAHAIHDALTIIPELHATLHGLKVAYGILVQLTYVGEIEQVEELSEVYRRIGLPTSLRDMGVPASAIDRIATRAAEPDLSWVNAFPHATGAGIASAIRQLESV</sequence>
<evidence type="ECO:0000313" key="9">
    <source>
        <dbReference type="Proteomes" id="UP000374630"/>
    </source>
</evidence>
<keyword evidence="2" id="KW-0560">Oxidoreductase</keyword>
<feature type="binding site" evidence="4">
    <location>
        <position position="145"/>
    </location>
    <ligand>
        <name>NAD(+)</name>
        <dbReference type="ChEBI" id="CHEBI:57540"/>
    </ligand>
</feature>
<protein>
    <submittedName>
        <fullName evidence="7">Iron-containing alcohol dehydrogenase family protein</fullName>
    </submittedName>
</protein>
<evidence type="ECO:0000256" key="1">
    <source>
        <dbReference type="ARBA" id="ARBA00022723"/>
    </source>
</evidence>
<dbReference type="GO" id="GO:0016614">
    <property type="term" value="F:oxidoreductase activity, acting on CH-OH group of donors"/>
    <property type="evidence" value="ECO:0007669"/>
    <property type="project" value="InterPro"/>
</dbReference>
<dbReference type="Proteomes" id="UP000374630">
    <property type="component" value="Unassembled WGS sequence"/>
</dbReference>
<dbReference type="EMBL" id="RZNZ01000010">
    <property type="protein sequence ID" value="KAA8819590.1"/>
    <property type="molecule type" value="Genomic_DNA"/>
</dbReference>
<feature type="binding site" evidence="3">
    <location>
        <position position="270"/>
    </location>
    <ligand>
        <name>glycerol</name>
        <dbReference type="ChEBI" id="CHEBI:17754"/>
    </ligand>
</feature>
<dbReference type="OrthoDB" id="323926at2"/>
<dbReference type="PANTHER" id="PTHR43616:SF3">
    <property type="entry name" value="HYDROXYCARBOXYLATE DEHYDROGENASE A"/>
    <property type="match status" value="1"/>
</dbReference>
<gene>
    <name evidence="7" type="ORF">EM848_05510</name>
    <name evidence="6" type="ORF">EMO90_08120</name>
</gene>